<name>A0ABP1FPP7_9CHLO</name>
<accession>A0ABP1FPP7</accession>
<dbReference type="EMBL" id="CAXHTA020000002">
    <property type="protein sequence ID" value="CAL5219542.1"/>
    <property type="molecule type" value="Genomic_DNA"/>
</dbReference>
<dbReference type="Gene3D" id="3.30.300.90">
    <property type="entry name" value="BolA-like"/>
    <property type="match status" value="1"/>
</dbReference>
<evidence type="ECO:0000313" key="2">
    <source>
        <dbReference type="EMBL" id="CAL5219542.1"/>
    </source>
</evidence>
<protein>
    <submittedName>
        <fullName evidence="2">G1394 protein</fullName>
    </submittedName>
</protein>
<dbReference type="InterPro" id="IPR002634">
    <property type="entry name" value="BolA"/>
</dbReference>
<dbReference type="PANTHER" id="PTHR46230:SF7">
    <property type="entry name" value="BOLA-LIKE PROTEIN 1"/>
    <property type="match status" value="1"/>
</dbReference>
<dbReference type="Proteomes" id="UP001497392">
    <property type="component" value="Unassembled WGS sequence"/>
</dbReference>
<evidence type="ECO:0000313" key="3">
    <source>
        <dbReference type="Proteomes" id="UP001497392"/>
    </source>
</evidence>
<dbReference type="InterPro" id="IPR036065">
    <property type="entry name" value="BolA-like_sf"/>
</dbReference>
<sequence length="99" mass="10478">MAAAAASSANGPLATSIRKKLQDALAPSTLKVVNESHLHAGHMGNPDGAPDAETHFKVEVVSSEFKGQSMIQCHRTVYSLLDEELKNGVHALSLRTKAS</sequence>
<reference evidence="2 3" key="1">
    <citation type="submission" date="2024-06" db="EMBL/GenBank/DDBJ databases">
        <authorList>
            <person name="Kraege A."/>
            <person name="Thomma B."/>
        </authorList>
    </citation>
    <scope>NUCLEOTIDE SEQUENCE [LARGE SCALE GENOMIC DNA]</scope>
</reference>
<dbReference type="Pfam" id="PF01722">
    <property type="entry name" value="BolA"/>
    <property type="match status" value="1"/>
</dbReference>
<dbReference type="PIRSF" id="PIRSF003113">
    <property type="entry name" value="BolA"/>
    <property type="match status" value="1"/>
</dbReference>
<proteinExistence type="inferred from homology"/>
<comment type="similarity">
    <text evidence="1">Belongs to the BolA/IbaG family.</text>
</comment>
<dbReference type="SUPFAM" id="SSF82657">
    <property type="entry name" value="BolA-like"/>
    <property type="match status" value="1"/>
</dbReference>
<keyword evidence="3" id="KW-1185">Reference proteome</keyword>
<organism evidence="2 3">
    <name type="scientific">Coccomyxa viridis</name>
    <dbReference type="NCBI Taxonomy" id="1274662"/>
    <lineage>
        <taxon>Eukaryota</taxon>
        <taxon>Viridiplantae</taxon>
        <taxon>Chlorophyta</taxon>
        <taxon>core chlorophytes</taxon>
        <taxon>Trebouxiophyceae</taxon>
        <taxon>Trebouxiophyceae incertae sedis</taxon>
        <taxon>Coccomyxaceae</taxon>
        <taxon>Coccomyxa</taxon>
    </lineage>
</organism>
<evidence type="ECO:0000256" key="1">
    <source>
        <dbReference type="RuleBase" id="RU003860"/>
    </source>
</evidence>
<comment type="caution">
    <text evidence="2">The sequence shown here is derived from an EMBL/GenBank/DDBJ whole genome shotgun (WGS) entry which is preliminary data.</text>
</comment>
<gene>
    <name evidence="2" type="primary">g1394</name>
    <name evidence="2" type="ORF">VP750_LOCUS1201</name>
</gene>
<dbReference type="PANTHER" id="PTHR46230">
    <property type="match status" value="1"/>
</dbReference>